<evidence type="ECO:0000256" key="11">
    <source>
        <dbReference type="ARBA" id="ARBA00023033"/>
    </source>
</evidence>
<comment type="subcellular location">
    <subcellularLocation>
        <location evidence="2">Membrane</location>
    </subcellularLocation>
</comment>
<dbReference type="GO" id="GO:0005506">
    <property type="term" value="F:iron ion binding"/>
    <property type="evidence" value="ECO:0007669"/>
    <property type="project" value="InterPro"/>
</dbReference>
<dbReference type="GO" id="GO:0004497">
    <property type="term" value="F:monooxygenase activity"/>
    <property type="evidence" value="ECO:0007669"/>
    <property type="project" value="UniProtKB-KW"/>
</dbReference>
<evidence type="ECO:0000256" key="7">
    <source>
        <dbReference type="ARBA" id="ARBA00022723"/>
    </source>
</evidence>
<dbReference type="AlphaFoldDB" id="A0A6A6SPC9"/>
<comment type="pathway">
    <text evidence="3">Mycotoxin biosynthesis.</text>
</comment>
<keyword evidence="9" id="KW-0560">Oxidoreductase</keyword>
<evidence type="ECO:0000256" key="5">
    <source>
        <dbReference type="ARBA" id="ARBA00022617"/>
    </source>
</evidence>
<keyword evidence="12" id="KW-0472">Membrane</keyword>
<evidence type="ECO:0000256" key="9">
    <source>
        <dbReference type="ARBA" id="ARBA00023002"/>
    </source>
</evidence>
<proteinExistence type="inferred from homology"/>
<name>A0A6A6SPC9_9PLEO</name>
<dbReference type="InterPro" id="IPR036396">
    <property type="entry name" value="Cyt_P450_sf"/>
</dbReference>
<dbReference type="GO" id="GO:0016705">
    <property type="term" value="F:oxidoreductase activity, acting on paired donors, with incorporation or reduction of molecular oxygen"/>
    <property type="evidence" value="ECO:0007669"/>
    <property type="project" value="InterPro"/>
</dbReference>
<keyword evidence="6" id="KW-0812">Transmembrane</keyword>
<dbReference type="SUPFAM" id="SSF48264">
    <property type="entry name" value="Cytochrome P450"/>
    <property type="match status" value="1"/>
</dbReference>
<keyword evidence="10 13" id="KW-0408">Iron</keyword>
<evidence type="ECO:0000256" key="8">
    <source>
        <dbReference type="ARBA" id="ARBA00022989"/>
    </source>
</evidence>
<comment type="cofactor">
    <cofactor evidence="1 13">
        <name>heme</name>
        <dbReference type="ChEBI" id="CHEBI:30413"/>
    </cofactor>
</comment>
<comment type="similarity">
    <text evidence="4">Belongs to the cytochrome P450 family.</text>
</comment>
<dbReference type="CDD" id="cd11041">
    <property type="entry name" value="CYP503A1-like"/>
    <property type="match status" value="1"/>
</dbReference>
<dbReference type="Gene3D" id="1.10.630.10">
    <property type="entry name" value="Cytochrome P450"/>
    <property type="match status" value="1"/>
</dbReference>
<dbReference type="PANTHER" id="PTHR46206">
    <property type="entry name" value="CYTOCHROME P450"/>
    <property type="match status" value="1"/>
</dbReference>
<evidence type="ECO:0000256" key="1">
    <source>
        <dbReference type="ARBA" id="ARBA00001971"/>
    </source>
</evidence>
<dbReference type="PRINTS" id="PR00465">
    <property type="entry name" value="EP450IV"/>
</dbReference>
<protein>
    <submittedName>
        <fullName evidence="14">Cytochrome P450</fullName>
    </submittedName>
</protein>
<dbReference type="Proteomes" id="UP000799324">
    <property type="component" value="Unassembled WGS sequence"/>
</dbReference>
<evidence type="ECO:0000256" key="13">
    <source>
        <dbReference type="PIRSR" id="PIRSR602403-1"/>
    </source>
</evidence>
<evidence type="ECO:0000256" key="3">
    <source>
        <dbReference type="ARBA" id="ARBA00004685"/>
    </source>
</evidence>
<keyword evidence="15" id="KW-1185">Reference proteome</keyword>
<evidence type="ECO:0000313" key="14">
    <source>
        <dbReference type="EMBL" id="KAF2648817.1"/>
    </source>
</evidence>
<dbReference type="Pfam" id="PF00067">
    <property type="entry name" value="p450"/>
    <property type="match status" value="1"/>
</dbReference>
<dbReference type="InterPro" id="IPR002403">
    <property type="entry name" value="Cyt_P450_E_grp-IV"/>
</dbReference>
<dbReference type="GO" id="GO:0016020">
    <property type="term" value="C:membrane"/>
    <property type="evidence" value="ECO:0007669"/>
    <property type="project" value="UniProtKB-SubCell"/>
</dbReference>
<feature type="binding site" description="axial binding residue" evidence="13">
    <location>
        <position position="418"/>
    </location>
    <ligand>
        <name>heme</name>
        <dbReference type="ChEBI" id="CHEBI:30413"/>
    </ligand>
    <ligandPart>
        <name>Fe</name>
        <dbReference type="ChEBI" id="CHEBI:18248"/>
    </ligandPart>
</feature>
<dbReference type="OrthoDB" id="1844152at2759"/>
<accession>A0A6A6SPC9</accession>
<dbReference type="InterPro" id="IPR001128">
    <property type="entry name" value="Cyt_P450"/>
</dbReference>
<keyword evidence="11" id="KW-0503">Monooxygenase</keyword>
<evidence type="ECO:0000256" key="4">
    <source>
        <dbReference type="ARBA" id="ARBA00010617"/>
    </source>
</evidence>
<keyword evidence="7 13" id="KW-0479">Metal-binding</keyword>
<keyword evidence="8" id="KW-1133">Transmembrane helix</keyword>
<sequence length="481" mass="54804">MAASSVYATVLWAFPCLYLLLKSYRSCAGWRFLLRGRALMLAQSQKYPRQAFTVAVPGNTLHVVTTPEHYHDMNAAPLSSMSPWLAAREMFQPKYTVGIDWGAPREQVSLVTVRSTRHMISELPKLEDEFVRIMQNELDKAVDTKDKRQGWSQVLLWETIQRTFIRVTTHMLLGREAANDDMFLSHALAFIAETGLIMETVRLVPSFLAPIIKGRNTHQKYFFNALARSIEQRRAYTTSTSDPNQETPQSSLEAFVDFAPNDWSLQKCVDAINIMFLIIVLATPIIASHLVQDMYSHPEHLEDLRTEENHVYLSSSSSLSAQLDDLPFLEAFVMESMRTKCFQANTAHRVAVRSFTFSDGHRVPAGEAVEFNQHAHFNDPALYLDSTKFDPCRFLNKGKSIVDIGYDWSFWGVPRHICPGRLHVANTLKLLAVVILQRYDCRIENTKDMNFEWRDALVPSPHTVLSMRFASKVKHSVSSGQ</sequence>
<evidence type="ECO:0000256" key="10">
    <source>
        <dbReference type="ARBA" id="ARBA00023004"/>
    </source>
</evidence>
<gene>
    <name evidence="14" type="ORF">K491DRAFT_228995</name>
</gene>
<evidence type="ECO:0000256" key="12">
    <source>
        <dbReference type="ARBA" id="ARBA00023136"/>
    </source>
</evidence>
<dbReference type="EMBL" id="MU004520">
    <property type="protein sequence ID" value="KAF2648817.1"/>
    <property type="molecule type" value="Genomic_DNA"/>
</dbReference>
<dbReference type="PANTHER" id="PTHR46206:SF5">
    <property type="entry name" value="P450, PUTATIVE (EUROFUNG)-RELATED"/>
    <property type="match status" value="1"/>
</dbReference>
<evidence type="ECO:0000256" key="2">
    <source>
        <dbReference type="ARBA" id="ARBA00004370"/>
    </source>
</evidence>
<keyword evidence="5 13" id="KW-0349">Heme</keyword>
<evidence type="ECO:0000313" key="15">
    <source>
        <dbReference type="Proteomes" id="UP000799324"/>
    </source>
</evidence>
<dbReference type="GO" id="GO:0020037">
    <property type="term" value="F:heme binding"/>
    <property type="evidence" value="ECO:0007669"/>
    <property type="project" value="InterPro"/>
</dbReference>
<organism evidence="14 15">
    <name type="scientific">Lophiostoma macrostomum CBS 122681</name>
    <dbReference type="NCBI Taxonomy" id="1314788"/>
    <lineage>
        <taxon>Eukaryota</taxon>
        <taxon>Fungi</taxon>
        <taxon>Dikarya</taxon>
        <taxon>Ascomycota</taxon>
        <taxon>Pezizomycotina</taxon>
        <taxon>Dothideomycetes</taxon>
        <taxon>Pleosporomycetidae</taxon>
        <taxon>Pleosporales</taxon>
        <taxon>Lophiostomataceae</taxon>
        <taxon>Lophiostoma</taxon>
    </lineage>
</organism>
<reference evidence="14" key="1">
    <citation type="journal article" date="2020" name="Stud. Mycol.">
        <title>101 Dothideomycetes genomes: a test case for predicting lifestyles and emergence of pathogens.</title>
        <authorList>
            <person name="Haridas S."/>
            <person name="Albert R."/>
            <person name="Binder M."/>
            <person name="Bloem J."/>
            <person name="Labutti K."/>
            <person name="Salamov A."/>
            <person name="Andreopoulos B."/>
            <person name="Baker S."/>
            <person name="Barry K."/>
            <person name="Bills G."/>
            <person name="Bluhm B."/>
            <person name="Cannon C."/>
            <person name="Castanera R."/>
            <person name="Culley D."/>
            <person name="Daum C."/>
            <person name="Ezra D."/>
            <person name="Gonzalez J."/>
            <person name="Henrissat B."/>
            <person name="Kuo A."/>
            <person name="Liang C."/>
            <person name="Lipzen A."/>
            <person name="Lutzoni F."/>
            <person name="Magnuson J."/>
            <person name="Mondo S."/>
            <person name="Nolan M."/>
            <person name="Ohm R."/>
            <person name="Pangilinan J."/>
            <person name="Park H.-J."/>
            <person name="Ramirez L."/>
            <person name="Alfaro M."/>
            <person name="Sun H."/>
            <person name="Tritt A."/>
            <person name="Yoshinaga Y."/>
            <person name="Zwiers L.-H."/>
            <person name="Turgeon B."/>
            <person name="Goodwin S."/>
            <person name="Spatafora J."/>
            <person name="Crous P."/>
            <person name="Grigoriev I."/>
        </authorList>
    </citation>
    <scope>NUCLEOTIDE SEQUENCE</scope>
    <source>
        <strain evidence="14">CBS 122681</strain>
    </source>
</reference>
<evidence type="ECO:0000256" key="6">
    <source>
        <dbReference type="ARBA" id="ARBA00022692"/>
    </source>
</evidence>